<dbReference type="Proteomes" id="UP000053372">
    <property type="component" value="Unassembled WGS sequence"/>
</dbReference>
<protein>
    <submittedName>
        <fullName evidence="2">Glycosyl transferase</fullName>
    </submittedName>
</protein>
<dbReference type="Pfam" id="PF00535">
    <property type="entry name" value="Glycos_transf_2"/>
    <property type="match status" value="1"/>
</dbReference>
<evidence type="ECO:0000313" key="4">
    <source>
        <dbReference type="Proteomes" id="UP000053372"/>
    </source>
</evidence>
<dbReference type="InterPro" id="IPR029044">
    <property type="entry name" value="Nucleotide-diphossugar_trans"/>
</dbReference>
<feature type="domain" description="Glycosyltransferase 2-like" evidence="1">
    <location>
        <begin position="18"/>
        <end position="153"/>
    </location>
</feature>
<accession>A0A0V7ZIC8</accession>
<dbReference type="OrthoDB" id="468448at2"/>
<gene>
    <name evidence="2" type="ORF">BC008_16865</name>
    <name evidence="3" type="ORF">BC008_17150</name>
</gene>
<dbReference type="NCBIfam" id="NF038302">
    <property type="entry name" value="EPS_HpsE"/>
    <property type="match status" value="1"/>
</dbReference>
<reference evidence="2 4" key="1">
    <citation type="journal article" date="2015" name="Genome Announc.">
        <title>Draft Genome of the Euendolithic (true boring) Cyanobacterium Mastigocoleus testarum strain BC008.</title>
        <authorList>
            <person name="Guida B.S."/>
            <person name="Garcia-Pichel F."/>
        </authorList>
    </citation>
    <scope>NUCLEOTIDE SEQUENCE [LARGE SCALE GENOMIC DNA]</scope>
    <source>
        <strain evidence="2 4">BC008</strain>
    </source>
</reference>
<dbReference type="EMBL" id="LMTZ01000123">
    <property type="protein sequence ID" value="KST64361.1"/>
    <property type="molecule type" value="Genomic_DNA"/>
</dbReference>
<evidence type="ECO:0000259" key="1">
    <source>
        <dbReference type="Pfam" id="PF00535"/>
    </source>
</evidence>
<name>A0A0V7ZIC8_9CYAN</name>
<comment type="caution">
    <text evidence="2">The sequence shown here is derived from an EMBL/GenBank/DDBJ whole genome shotgun (WGS) entry which is preliminary data.</text>
</comment>
<dbReference type="SUPFAM" id="SSF53448">
    <property type="entry name" value="Nucleotide-diphospho-sugar transferases"/>
    <property type="match status" value="1"/>
</dbReference>
<keyword evidence="2" id="KW-0808">Transferase</keyword>
<dbReference type="EMBL" id="LMTZ01000124">
    <property type="protein sequence ID" value="KST64308.1"/>
    <property type="molecule type" value="Genomic_DNA"/>
</dbReference>
<proteinExistence type="predicted"/>
<dbReference type="RefSeq" id="WP_027842214.1">
    <property type="nucleotide sequence ID" value="NZ_LMTZ01000123.1"/>
</dbReference>
<sequence length="329" mass="38472">MENKTSFQNKFDNKTDFTIAIPTYNGESRLPGLLDKLKQQINTEDINWEIVVIDNNSNDNTAKIVQDYQKNWQYNFPLKYCFEPKQGAAYARKRAIDEANSELIGFLDDDNYPVSNWVEKAHNFAKIHPQAGAFASQIHPDWEIEPPENFQRIAPFLAITERGNLPLFYEPKTKLLPPSAGLVVRRQACLESIPEKPILTGRVTGNMLTGEDLEMLSYIQKANWEIWYNPEMEIYHKIPKWRLQKEYLLPFFRGIGLSRYVTRTINIQPWVKPLAFTAYMLNDFKKILLHLCKHRFKVKTELVAACEMQLFVSSFVSPFYLWKNGYFNK</sequence>
<organism evidence="2 4">
    <name type="scientific">Mastigocoleus testarum BC008</name>
    <dbReference type="NCBI Taxonomy" id="371196"/>
    <lineage>
        <taxon>Bacteria</taxon>
        <taxon>Bacillati</taxon>
        <taxon>Cyanobacteriota</taxon>
        <taxon>Cyanophyceae</taxon>
        <taxon>Nostocales</taxon>
        <taxon>Hapalosiphonaceae</taxon>
        <taxon>Mastigocoleus</taxon>
    </lineage>
</organism>
<dbReference type="Gene3D" id="3.90.550.10">
    <property type="entry name" value="Spore Coat Polysaccharide Biosynthesis Protein SpsA, Chain A"/>
    <property type="match status" value="1"/>
</dbReference>
<dbReference type="InterPro" id="IPR001173">
    <property type="entry name" value="Glyco_trans_2-like"/>
</dbReference>
<dbReference type="PANTHER" id="PTHR22916">
    <property type="entry name" value="GLYCOSYLTRANSFERASE"/>
    <property type="match status" value="1"/>
</dbReference>
<dbReference type="GO" id="GO:0016740">
    <property type="term" value="F:transferase activity"/>
    <property type="evidence" value="ECO:0007669"/>
    <property type="project" value="UniProtKB-KW"/>
</dbReference>
<dbReference type="CDD" id="cd00761">
    <property type="entry name" value="Glyco_tranf_GTA_type"/>
    <property type="match status" value="1"/>
</dbReference>
<evidence type="ECO:0000313" key="3">
    <source>
        <dbReference type="EMBL" id="KST64361.1"/>
    </source>
</evidence>
<evidence type="ECO:0000313" key="2">
    <source>
        <dbReference type="EMBL" id="KST64308.1"/>
    </source>
</evidence>
<keyword evidence="4" id="KW-1185">Reference proteome</keyword>
<dbReference type="AlphaFoldDB" id="A0A0V7ZIC8"/>